<proteinExistence type="predicted"/>
<evidence type="ECO:0000313" key="2">
    <source>
        <dbReference type="EMBL" id="MDK6900362.1"/>
    </source>
</evidence>
<dbReference type="Proteomes" id="UP001230629">
    <property type="component" value="Unassembled WGS sequence"/>
</dbReference>
<reference evidence="2" key="1">
    <citation type="submission" date="2023-05" db="EMBL/GenBank/DDBJ databases">
        <title>Cataloging the Phylogenetic Diversity of Human Bladder Bacteria.</title>
        <authorList>
            <person name="Du J."/>
        </authorList>
    </citation>
    <scope>NUCLEOTIDE SEQUENCE</scope>
    <source>
        <strain evidence="2">UMB8703</strain>
    </source>
</reference>
<feature type="region of interest" description="Disordered" evidence="1">
    <location>
        <begin position="1"/>
        <end position="39"/>
    </location>
</feature>
<evidence type="ECO:0000256" key="1">
    <source>
        <dbReference type="SAM" id="MobiDB-lite"/>
    </source>
</evidence>
<dbReference type="EMBL" id="JASOIH010000028">
    <property type="protein sequence ID" value="MDK6900362.1"/>
    <property type="molecule type" value="Genomic_DNA"/>
</dbReference>
<protein>
    <submittedName>
        <fullName evidence="2">Uncharacterized protein</fullName>
    </submittedName>
</protein>
<comment type="caution">
    <text evidence="2">The sequence shown here is derived from an EMBL/GenBank/DDBJ whole genome shotgun (WGS) entry which is preliminary data.</text>
</comment>
<name>A0AAW6XZF0_STRAG</name>
<dbReference type="AlphaFoldDB" id="A0AAW6XZF0"/>
<sequence>MSQPTKKPAGSVKNVGTKNKAEEAKARAAKRAAKTQRALERAQRRKTVFDLRLMGQSVNAIAEQIGVSKSTVMKDLEAVLDTVPKPDAKRLYTLQLERYDSLLTVMMTQALGGDQFAVDRAVNIMRQIERLTGIEQPNTEDLATDNALAALRSLSETIQNITQKE</sequence>
<gene>
    <name evidence="2" type="ORF">QP229_10430</name>
</gene>
<dbReference type="RefSeq" id="WP_048707070.1">
    <property type="nucleotide sequence ID" value="NZ_JASODX010000113.1"/>
</dbReference>
<organism evidence="2 3">
    <name type="scientific">Streptococcus agalactiae</name>
    <dbReference type="NCBI Taxonomy" id="1311"/>
    <lineage>
        <taxon>Bacteria</taxon>
        <taxon>Bacillati</taxon>
        <taxon>Bacillota</taxon>
        <taxon>Bacilli</taxon>
        <taxon>Lactobacillales</taxon>
        <taxon>Streptococcaceae</taxon>
        <taxon>Streptococcus</taxon>
    </lineage>
</organism>
<accession>A0AAW6XZF0</accession>
<evidence type="ECO:0000313" key="3">
    <source>
        <dbReference type="Proteomes" id="UP001230629"/>
    </source>
</evidence>